<dbReference type="InterPro" id="IPR035979">
    <property type="entry name" value="RBD_domain_sf"/>
</dbReference>
<reference evidence="5 6" key="1">
    <citation type="journal article" date="2024" name="Nat. Commun.">
        <title>Phylogenomics reveals the evolutionary origins of lichenization in chlorophyte algae.</title>
        <authorList>
            <person name="Puginier C."/>
            <person name="Libourel C."/>
            <person name="Otte J."/>
            <person name="Skaloud P."/>
            <person name="Haon M."/>
            <person name="Grisel S."/>
            <person name="Petersen M."/>
            <person name="Berrin J.G."/>
            <person name="Delaux P.M."/>
            <person name="Dal Grande F."/>
            <person name="Keller J."/>
        </authorList>
    </citation>
    <scope>NUCLEOTIDE SEQUENCE [LARGE SCALE GENOMIC DNA]</scope>
    <source>
        <strain evidence="5 6">SAG 245.80</strain>
    </source>
</reference>
<dbReference type="CDD" id="cd12318">
    <property type="entry name" value="RRM5_RBM19_like"/>
    <property type="match status" value="1"/>
</dbReference>
<proteinExistence type="predicted"/>
<feature type="domain" description="RRM" evidence="4">
    <location>
        <begin position="534"/>
        <end position="620"/>
    </location>
</feature>
<keyword evidence="1 2" id="KW-0694">RNA-binding</keyword>
<dbReference type="CDD" id="cd12320">
    <property type="entry name" value="RRM6_RBM19_RRM5_MRD1"/>
    <property type="match status" value="1"/>
</dbReference>
<feature type="region of interest" description="Disordered" evidence="3">
    <location>
        <begin position="254"/>
        <end position="299"/>
    </location>
</feature>
<dbReference type="EMBL" id="JALJOU010000072">
    <property type="protein sequence ID" value="KAK9825631.1"/>
    <property type="molecule type" value="Genomic_DNA"/>
</dbReference>
<evidence type="ECO:0000313" key="6">
    <source>
        <dbReference type="Proteomes" id="UP001445335"/>
    </source>
</evidence>
<comment type="caution">
    <text evidence="5">The sequence shown here is derived from an EMBL/GenBank/DDBJ whole genome shotgun (WGS) entry which is preliminary data.</text>
</comment>
<dbReference type="PROSITE" id="PS50102">
    <property type="entry name" value="RRM"/>
    <property type="match status" value="5"/>
</dbReference>
<evidence type="ECO:0000256" key="2">
    <source>
        <dbReference type="PROSITE-ProRule" id="PRU00176"/>
    </source>
</evidence>
<feature type="region of interest" description="Disordered" evidence="3">
    <location>
        <begin position="728"/>
        <end position="751"/>
    </location>
</feature>
<dbReference type="Proteomes" id="UP001445335">
    <property type="component" value="Unassembled WGS sequence"/>
</dbReference>
<evidence type="ECO:0000259" key="4">
    <source>
        <dbReference type="PROSITE" id="PS50102"/>
    </source>
</evidence>
<dbReference type="CDD" id="cd12565">
    <property type="entry name" value="RRM1_MRD1"/>
    <property type="match status" value="1"/>
</dbReference>
<evidence type="ECO:0000313" key="5">
    <source>
        <dbReference type="EMBL" id="KAK9825631.1"/>
    </source>
</evidence>
<dbReference type="InterPro" id="IPR050502">
    <property type="entry name" value="Euk_RNA-bind_prot"/>
</dbReference>
<dbReference type="GO" id="GO:0003729">
    <property type="term" value="F:mRNA binding"/>
    <property type="evidence" value="ECO:0007669"/>
    <property type="project" value="TreeGrafter"/>
</dbReference>
<name>A0AAW1QW13_9CHLO</name>
<sequence>MTSRVCIKGIPKQFTDERLREHFSVKGDVTDAKVVRCKDGTSRQFGFVGFRSVEEAEHAVKYFNRTFIGTARIAVEFAEKYGGGGLARPWSKYSEGSSAHRLVVAKEAAAAPEGARMGIREQRKLARKARAAPEEEDPQLAEFLRVMQPRRQAAIWANDDALQPAAAAIEETGRLFVRNLPYAATEADLVEAFGEHGELEEVHLVVDKATRKSRGIALVQFVEPADAAAAAAALDGAIFQGRLLHVLPARAPPAKAAAKGGDQNGAGEAADDAAGASQAAGGGGGDPKPTGFKAAREAARRADAGNRAAWNTLFMRPDTVAAAVAAHYGVSKAELLDRDAEDLPARMALGEVHVVALTKRALGEAGADVAALEAAAAAGGSAAASAAVPRSATALLAKNLPYAVTEAELAELFGACGPLARLVLPPTRALALVEFEDAADARRAFRALAYKRLHHVPLYLEWAPAGVFAAAPPAAGVRVSVKDRDGGAAPTLAAAGKEEEEEGRTAAAAAAAADAARDGGGDGDDDVAAAGESATIYVKNLAFGTARGALAAHFDAAVSGAGGRVRSARVSTRKGADGKELSAGFGFVECSSEEVAKAALRQMQGSVLDGHKLVLRLSMRKDGAAADPAKAAAKAPGKGTKLVVRNVAFEATRKDIVALFGPFGQVKSCRLPKKFDGSHRGFAFVDFLTKQEAAAAAAAVAGTHLYGRRLVVEWAAAEEGLDELRAKTAARSRADDDDAPAPAAKRKKGSA</sequence>
<dbReference type="InterPro" id="IPR000504">
    <property type="entry name" value="RRM_dom"/>
</dbReference>
<dbReference type="InterPro" id="IPR034423">
    <property type="entry name" value="RBM19_RRM5"/>
</dbReference>
<dbReference type="SUPFAM" id="SSF54928">
    <property type="entry name" value="RNA-binding domain, RBD"/>
    <property type="match status" value="4"/>
</dbReference>
<dbReference type="Gene3D" id="3.30.70.330">
    <property type="match status" value="5"/>
</dbReference>
<feature type="domain" description="RRM" evidence="4">
    <location>
        <begin position="173"/>
        <end position="251"/>
    </location>
</feature>
<accession>A0AAW1QW13</accession>
<dbReference type="InterPro" id="IPR012677">
    <property type="entry name" value="Nucleotide-bd_a/b_plait_sf"/>
</dbReference>
<dbReference type="Pfam" id="PF00076">
    <property type="entry name" value="RRM_1"/>
    <property type="match status" value="5"/>
</dbReference>
<feature type="domain" description="RRM" evidence="4">
    <location>
        <begin position="393"/>
        <end position="465"/>
    </location>
</feature>
<dbReference type="SMART" id="SM00360">
    <property type="entry name" value="RRM"/>
    <property type="match status" value="5"/>
</dbReference>
<feature type="domain" description="RRM" evidence="4">
    <location>
        <begin position="3"/>
        <end position="80"/>
    </location>
</feature>
<feature type="domain" description="RRM" evidence="4">
    <location>
        <begin position="640"/>
        <end position="717"/>
    </location>
</feature>
<evidence type="ECO:0000256" key="3">
    <source>
        <dbReference type="SAM" id="MobiDB-lite"/>
    </source>
</evidence>
<dbReference type="PANTHER" id="PTHR48025:SF1">
    <property type="entry name" value="RRM DOMAIN-CONTAINING PROTEIN"/>
    <property type="match status" value="1"/>
</dbReference>
<dbReference type="PANTHER" id="PTHR48025">
    <property type="entry name" value="OS02G0815200 PROTEIN"/>
    <property type="match status" value="1"/>
</dbReference>
<organism evidence="5 6">
    <name type="scientific">Elliptochloris bilobata</name>
    <dbReference type="NCBI Taxonomy" id="381761"/>
    <lineage>
        <taxon>Eukaryota</taxon>
        <taxon>Viridiplantae</taxon>
        <taxon>Chlorophyta</taxon>
        <taxon>core chlorophytes</taxon>
        <taxon>Trebouxiophyceae</taxon>
        <taxon>Trebouxiophyceae incertae sedis</taxon>
        <taxon>Elliptochloris clade</taxon>
        <taxon>Elliptochloris</taxon>
    </lineage>
</organism>
<gene>
    <name evidence="5" type="ORF">WJX81_001303</name>
</gene>
<feature type="compositionally biased region" description="Low complexity" evidence="3">
    <location>
        <begin position="254"/>
        <end position="279"/>
    </location>
</feature>
<keyword evidence="6" id="KW-1185">Reference proteome</keyword>
<dbReference type="AlphaFoldDB" id="A0AAW1QW13"/>
<protein>
    <recommendedName>
        <fullName evidence="4">RRM domain-containing protein</fullName>
    </recommendedName>
</protein>
<evidence type="ECO:0000256" key="1">
    <source>
        <dbReference type="ARBA" id="ARBA00022884"/>
    </source>
</evidence>